<dbReference type="Proteomes" id="UP001060919">
    <property type="component" value="Chromosome"/>
</dbReference>
<evidence type="ECO:0000256" key="5">
    <source>
        <dbReference type="ARBA" id="ARBA00022793"/>
    </source>
</evidence>
<evidence type="ECO:0000313" key="11">
    <source>
        <dbReference type="Proteomes" id="UP001060919"/>
    </source>
</evidence>
<dbReference type="RefSeq" id="WP_264789701.1">
    <property type="nucleotide sequence ID" value="NZ_AP026867.1"/>
</dbReference>
<dbReference type="PANTHER" id="PTHR22854">
    <property type="entry name" value="TRYPTOPHAN BIOSYNTHESIS PROTEIN"/>
    <property type="match status" value="1"/>
</dbReference>
<dbReference type="GO" id="GO:0004640">
    <property type="term" value="F:phosphoribosylanthranilate isomerase activity"/>
    <property type="evidence" value="ECO:0007669"/>
    <property type="project" value="TreeGrafter"/>
</dbReference>
<evidence type="ECO:0000256" key="4">
    <source>
        <dbReference type="ARBA" id="ARBA00022605"/>
    </source>
</evidence>
<keyword evidence="4" id="KW-0028">Amino-acid biosynthesis</keyword>
<dbReference type="AlphaFoldDB" id="A0A916DW67"/>
<dbReference type="GO" id="GO:0004425">
    <property type="term" value="F:indole-3-glycerol-phosphate synthase activity"/>
    <property type="evidence" value="ECO:0007669"/>
    <property type="project" value="UniProtKB-EC"/>
</dbReference>
<keyword evidence="8" id="KW-0456">Lyase</keyword>
<evidence type="ECO:0000313" key="10">
    <source>
        <dbReference type="EMBL" id="BDS14487.1"/>
    </source>
</evidence>
<evidence type="ECO:0000256" key="8">
    <source>
        <dbReference type="ARBA" id="ARBA00023239"/>
    </source>
</evidence>
<dbReference type="Pfam" id="PF00218">
    <property type="entry name" value="IGPS"/>
    <property type="match status" value="1"/>
</dbReference>
<dbReference type="NCBIfam" id="NF001377">
    <property type="entry name" value="PRK00278.2-4"/>
    <property type="match status" value="1"/>
</dbReference>
<evidence type="ECO:0000256" key="1">
    <source>
        <dbReference type="ARBA" id="ARBA00001633"/>
    </source>
</evidence>
<keyword evidence="7" id="KW-0057">Aromatic amino acid biosynthesis</keyword>
<keyword evidence="6" id="KW-0822">Tryptophan biosynthesis</keyword>
<proteinExistence type="predicted"/>
<gene>
    <name evidence="10" type="ORF">AsAng_0052670</name>
</gene>
<dbReference type="PANTHER" id="PTHR22854:SF2">
    <property type="entry name" value="INDOLE-3-GLYCEROL-PHOSPHATE SYNTHASE"/>
    <property type="match status" value="1"/>
</dbReference>
<dbReference type="InterPro" id="IPR045186">
    <property type="entry name" value="Indole-3-glycerol_P_synth"/>
</dbReference>
<dbReference type="FunFam" id="3.20.20.70:FF:000024">
    <property type="entry name" value="Indole-3-glycerol phosphate synthase"/>
    <property type="match status" value="1"/>
</dbReference>
<evidence type="ECO:0000259" key="9">
    <source>
        <dbReference type="Pfam" id="PF00218"/>
    </source>
</evidence>
<dbReference type="InterPro" id="IPR011060">
    <property type="entry name" value="RibuloseP-bd_barrel"/>
</dbReference>
<accession>A0A916DW67</accession>
<evidence type="ECO:0000256" key="6">
    <source>
        <dbReference type="ARBA" id="ARBA00022822"/>
    </source>
</evidence>
<keyword evidence="11" id="KW-1185">Reference proteome</keyword>
<comment type="pathway">
    <text evidence="2">Amino-acid biosynthesis; L-tryptophan biosynthesis; L-tryptophan from chorismate: step 4/5.</text>
</comment>
<feature type="domain" description="Indole-3-glycerol phosphate synthase" evidence="9">
    <location>
        <begin position="5"/>
        <end position="252"/>
    </location>
</feature>
<dbReference type="SUPFAM" id="SSF51366">
    <property type="entry name" value="Ribulose-phoshate binding barrel"/>
    <property type="match status" value="1"/>
</dbReference>
<reference evidence="10" key="1">
    <citation type="submission" date="2022-09" db="EMBL/GenBank/DDBJ databases">
        <title>Aureispira anguillicida sp. nov., isolated from Leptocephalus of Japanese eel Anguilla japonica.</title>
        <authorList>
            <person name="Yuasa K."/>
            <person name="Mekata T."/>
            <person name="Ikunari K."/>
        </authorList>
    </citation>
    <scope>NUCLEOTIDE SEQUENCE</scope>
    <source>
        <strain evidence="10">EL160426</strain>
    </source>
</reference>
<protein>
    <recommendedName>
        <fullName evidence="3">indole-3-glycerol-phosphate synthase</fullName>
        <ecNumber evidence="3">4.1.1.48</ecNumber>
    </recommendedName>
</protein>
<dbReference type="GO" id="GO:0000162">
    <property type="term" value="P:L-tryptophan biosynthetic process"/>
    <property type="evidence" value="ECO:0007669"/>
    <property type="project" value="UniProtKB-KW"/>
</dbReference>
<sequence length="272" mass="30624">MKTILDTITAYKRKEVENQKALYPTQLLEKSIYFETAVVSLVEFLKRPDMQGIIAEFKRQSPSKGIINSYAKVEEVSIGYMQAGASALSVLTDNHFFGGSTNDLIEARTFNYAPILNKNFVIDEYQIVEAKSIGADVVLLIAECLTKQELKRLAQFAKGLGMEVLMELHTQEQLEKVCPEVDLVGVNNRNLKTFEVDLENSLRIAEQLPVDVVKVAESGINNPDTVVLLQQHGFEGFLIGEYFMKHARPQEACARFIQQVAQKNSKIIQYES</sequence>
<dbReference type="InterPro" id="IPR013785">
    <property type="entry name" value="Aldolase_TIM"/>
</dbReference>
<name>A0A916DW67_9BACT</name>
<dbReference type="EC" id="4.1.1.48" evidence="3"/>
<keyword evidence="5" id="KW-0210">Decarboxylase</keyword>
<evidence type="ECO:0000256" key="3">
    <source>
        <dbReference type="ARBA" id="ARBA00012362"/>
    </source>
</evidence>
<evidence type="ECO:0000256" key="7">
    <source>
        <dbReference type="ARBA" id="ARBA00023141"/>
    </source>
</evidence>
<organism evidence="10 11">
    <name type="scientific">Aureispira anguillae</name>
    <dbReference type="NCBI Taxonomy" id="2864201"/>
    <lineage>
        <taxon>Bacteria</taxon>
        <taxon>Pseudomonadati</taxon>
        <taxon>Bacteroidota</taxon>
        <taxon>Saprospiria</taxon>
        <taxon>Saprospirales</taxon>
        <taxon>Saprospiraceae</taxon>
        <taxon>Aureispira</taxon>
    </lineage>
</organism>
<evidence type="ECO:0000256" key="2">
    <source>
        <dbReference type="ARBA" id="ARBA00004696"/>
    </source>
</evidence>
<dbReference type="EMBL" id="AP026867">
    <property type="protein sequence ID" value="BDS14487.1"/>
    <property type="molecule type" value="Genomic_DNA"/>
</dbReference>
<comment type="catalytic activity">
    <reaction evidence="1">
        <text>1-(2-carboxyphenylamino)-1-deoxy-D-ribulose 5-phosphate + H(+) = (1S,2R)-1-C-(indol-3-yl)glycerol 3-phosphate + CO2 + H2O</text>
        <dbReference type="Rhea" id="RHEA:23476"/>
        <dbReference type="ChEBI" id="CHEBI:15377"/>
        <dbReference type="ChEBI" id="CHEBI:15378"/>
        <dbReference type="ChEBI" id="CHEBI:16526"/>
        <dbReference type="ChEBI" id="CHEBI:58613"/>
        <dbReference type="ChEBI" id="CHEBI:58866"/>
        <dbReference type="EC" id="4.1.1.48"/>
    </reaction>
</comment>
<dbReference type="CDD" id="cd00331">
    <property type="entry name" value="IGPS"/>
    <property type="match status" value="1"/>
</dbReference>
<dbReference type="KEGG" id="aup:AsAng_0052670"/>
<dbReference type="InterPro" id="IPR013798">
    <property type="entry name" value="Indole-3-glycerol_P_synth_dom"/>
</dbReference>
<dbReference type="Gene3D" id="3.20.20.70">
    <property type="entry name" value="Aldolase class I"/>
    <property type="match status" value="1"/>
</dbReference>